<evidence type="ECO:0000313" key="2">
    <source>
        <dbReference type="EMBL" id="MBA4636070.1"/>
    </source>
</evidence>
<feature type="region of interest" description="Disordered" evidence="1">
    <location>
        <begin position="15"/>
        <end position="107"/>
    </location>
</feature>
<reference evidence="2" key="2">
    <citation type="submission" date="2020-07" db="EMBL/GenBank/DDBJ databases">
        <authorList>
            <person name="Vera ALvarez R."/>
            <person name="Arias-Moreno D.M."/>
            <person name="Jimenez-Jacinto V."/>
            <person name="Jimenez-Bremont J.F."/>
            <person name="Swaminathan K."/>
            <person name="Moose S.P."/>
            <person name="Guerrero-Gonzalez M.L."/>
            <person name="Marino-Ramirez L."/>
            <person name="Landsman D."/>
            <person name="Rodriguez-Kessler M."/>
            <person name="Delgado-Sanchez P."/>
        </authorList>
    </citation>
    <scope>NUCLEOTIDE SEQUENCE</scope>
    <source>
        <tissue evidence="2">Cladode</tissue>
    </source>
</reference>
<feature type="compositionally biased region" description="Basic residues" evidence="1">
    <location>
        <begin position="78"/>
        <end position="87"/>
    </location>
</feature>
<reference evidence="2" key="1">
    <citation type="journal article" date="2013" name="J. Plant Res.">
        <title>Effect of fungi and light on seed germination of three Opuntia species from semiarid lands of central Mexico.</title>
        <authorList>
            <person name="Delgado-Sanchez P."/>
            <person name="Jimenez-Bremont J.F."/>
            <person name="Guerrero-Gonzalez Mde L."/>
            <person name="Flores J."/>
        </authorList>
    </citation>
    <scope>NUCLEOTIDE SEQUENCE</scope>
    <source>
        <tissue evidence="2">Cladode</tissue>
    </source>
</reference>
<proteinExistence type="predicted"/>
<protein>
    <submittedName>
        <fullName evidence="2">Uncharacterized protein</fullName>
    </submittedName>
</protein>
<name>A0A7C8Z8G7_OPUST</name>
<accession>A0A7C8Z8G7</accession>
<organism evidence="2">
    <name type="scientific">Opuntia streptacantha</name>
    <name type="common">Prickly pear cactus</name>
    <name type="synonym">Opuntia cardona</name>
    <dbReference type="NCBI Taxonomy" id="393608"/>
    <lineage>
        <taxon>Eukaryota</taxon>
        <taxon>Viridiplantae</taxon>
        <taxon>Streptophyta</taxon>
        <taxon>Embryophyta</taxon>
        <taxon>Tracheophyta</taxon>
        <taxon>Spermatophyta</taxon>
        <taxon>Magnoliopsida</taxon>
        <taxon>eudicotyledons</taxon>
        <taxon>Gunneridae</taxon>
        <taxon>Pentapetalae</taxon>
        <taxon>Caryophyllales</taxon>
        <taxon>Cactineae</taxon>
        <taxon>Cactaceae</taxon>
        <taxon>Opuntioideae</taxon>
        <taxon>Opuntia</taxon>
    </lineage>
</organism>
<dbReference type="EMBL" id="GISG01098045">
    <property type="protein sequence ID" value="MBA4636070.1"/>
    <property type="molecule type" value="Transcribed_RNA"/>
</dbReference>
<dbReference type="AlphaFoldDB" id="A0A7C8Z8G7"/>
<evidence type="ECO:0000256" key="1">
    <source>
        <dbReference type="SAM" id="MobiDB-lite"/>
    </source>
</evidence>
<sequence length="107" mass="11731">MAYGGGRWQLAAAEYGGRRQMVATGGRTRPKTEDTGEAEEEGQRTAATAGRRRVQRRLPAVHLGGRRVPAPVIEGGGRRQRKKKRARGGFTVHGKQRRQGKAEKSLV</sequence>